<evidence type="ECO:0000313" key="5">
    <source>
        <dbReference type="EMBL" id="RHY42171.1"/>
    </source>
</evidence>
<evidence type="ECO:0000313" key="7">
    <source>
        <dbReference type="EMBL" id="RHY60136.1"/>
    </source>
</evidence>
<evidence type="ECO:0000313" key="8">
    <source>
        <dbReference type="EMBL" id="RHY95980.1"/>
    </source>
</evidence>
<dbReference type="InterPro" id="IPR056453">
    <property type="entry name" value="HTH_DNAJC9"/>
</dbReference>
<evidence type="ECO:0000313" key="6">
    <source>
        <dbReference type="EMBL" id="RHY47376.1"/>
    </source>
</evidence>
<dbReference type="Proteomes" id="UP000265716">
    <property type="component" value="Unassembled WGS sequence"/>
</dbReference>
<evidence type="ECO:0000313" key="13">
    <source>
        <dbReference type="Proteomes" id="UP000265427"/>
    </source>
</evidence>
<dbReference type="Proteomes" id="UP000266196">
    <property type="component" value="Unassembled WGS sequence"/>
</dbReference>
<dbReference type="EMBL" id="QUTE01013034">
    <property type="protein sequence ID" value="RHZ05534.1"/>
    <property type="molecule type" value="Genomic_DNA"/>
</dbReference>
<dbReference type="Pfam" id="PF23302">
    <property type="entry name" value="HTH_DNAJC9"/>
    <property type="match status" value="1"/>
</dbReference>
<dbReference type="EMBL" id="QUTF01011292">
    <property type="protein sequence ID" value="RHZ29182.1"/>
    <property type="molecule type" value="Genomic_DNA"/>
</dbReference>
<evidence type="ECO:0000313" key="21">
    <source>
        <dbReference type="Proteomes" id="UP000285712"/>
    </source>
</evidence>
<dbReference type="InterPro" id="IPR052594">
    <property type="entry name" value="J_domain-containing_protein"/>
</dbReference>
<name>A0A397AYK8_APHAT</name>
<dbReference type="GO" id="GO:0005737">
    <property type="term" value="C:cytoplasm"/>
    <property type="evidence" value="ECO:0007669"/>
    <property type="project" value="TreeGrafter"/>
</dbReference>
<feature type="domain" description="DNAJC9 HTH" evidence="2">
    <location>
        <begin position="12"/>
        <end position="64"/>
    </location>
</feature>
<dbReference type="Proteomes" id="UP000275652">
    <property type="component" value="Unassembled WGS sequence"/>
</dbReference>
<dbReference type="AlphaFoldDB" id="A0A397AYK8"/>
<evidence type="ECO:0000313" key="22">
    <source>
        <dbReference type="Proteomes" id="UP000286510"/>
    </source>
</evidence>
<evidence type="ECO:0000313" key="17">
    <source>
        <dbReference type="Proteomes" id="UP000266643"/>
    </source>
</evidence>
<dbReference type="Proteomes" id="UP000285430">
    <property type="component" value="Unassembled WGS sequence"/>
</dbReference>
<gene>
    <name evidence="4" type="ORF">DYB25_009207</name>
    <name evidence="11" type="ORF">DYB26_005580</name>
    <name evidence="12" type="ORF">DYB28_001490</name>
    <name evidence="6" type="ORF">DYB30_010505</name>
    <name evidence="9" type="ORF">DYB31_006256</name>
    <name evidence="5" type="ORF">DYB34_002865</name>
    <name evidence="8" type="ORF">DYB35_008426</name>
    <name evidence="3" type="ORF">DYB36_002306</name>
    <name evidence="10" type="ORF">DYB37_009289</name>
    <name evidence="7" type="ORF">DYB38_004885</name>
</gene>
<evidence type="ECO:0000313" key="3">
    <source>
        <dbReference type="EMBL" id="RHY11148.1"/>
    </source>
</evidence>
<evidence type="ECO:0000313" key="11">
    <source>
        <dbReference type="EMBL" id="RHZ29182.1"/>
    </source>
</evidence>
<dbReference type="EMBL" id="QUTG01002508">
    <property type="protein sequence ID" value="RHY95980.1"/>
    <property type="molecule type" value="Genomic_DNA"/>
</dbReference>
<feature type="region of interest" description="Disordered" evidence="1">
    <location>
        <begin position="115"/>
        <end position="152"/>
    </location>
</feature>
<evidence type="ECO:0000313" key="16">
    <source>
        <dbReference type="Proteomes" id="UP000266239"/>
    </source>
</evidence>
<dbReference type="EMBL" id="QUTB01008539">
    <property type="protein sequence ID" value="RHY42171.1"/>
    <property type="molecule type" value="Genomic_DNA"/>
</dbReference>
<dbReference type="Proteomes" id="UP000286510">
    <property type="component" value="Unassembled WGS sequence"/>
</dbReference>
<accession>A0A397AYK8</accession>
<evidence type="ECO:0000313" key="10">
    <source>
        <dbReference type="EMBL" id="RHZ27538.1"/>
    </source>
</evidence>
<dbReference type="Proteomes" id="UP000285712">
    <property type="component" value="Unassembled WGS sequence"/>
</dbReference>
<evidence type="ECO:0000313" key="14">
    <source>
        <dbReference type="Proteomes" id="UP000265716"/>
    </source>
</evidence>
<dbReference type="Proteomes" id="UP000266643">
    <property type="component" value="Unassembled WGS sequence"/>
</dbReference>
<evidence type="ECO:0000313" key="19">
    <source>
        <dbReference type="Proteomes" id="UP000283543"/>
    </source>
</evidence>
<dbReference type="GO" id="GO:0005634">
    <property type="term" value="C:nucleus"/>
    <property type="evidence" value="ECO:0007669"/>
    <property type="project" value="TreeGrafter"/>
</dbReference>
<dbReference type="EMBL" id="QUTH01002141">
    <property type="protein sequence ID" value="RHZ27538.1"/>
    <property type="molecule type" value="Genomic_DNA"/>
</dbReference>
<reference evidence="13 14" key="2">
    <citation type="submission" date="2018-08" db="EMBL/GenBank/DDBJ databases">
        <title>Aphanomyces genome sequencing and annotation.</title>
        <authorList>
            <person name="Minardi D."/>
            <person name="Oidtmann B."/>
            <person name="Van Der Giezen M."/>
            <person name="Studholme D.J."/>
        </authorList>
    </citation>
    <scope>NUCLEOTIDE SEQUENCE [LARGE SCALE GENOMIC DNA]</scope>
    <source>
        <strain evidence="9 15">197901</strain>
        <strain evidence="6 17">D2</strain>
        <strain evidence="10 20">Da</strain>
        <strain evidence="11 22">FDL457</strain>
        <strain evidence="3 13">Kv</strain>
        <strain evidence="7 14">SA</strain>
        <strain evidence="5 19">Si</strain>
        <strain evidence="8 21">Sv</strain>
        <strain evidence="4 16">Yx</strain>
    </source>
</reference>
<comment type="caution">
    <text evidence="3">The sequence shown here is derived from an EMBL/GenBank/DDBJ whole genome shotgun (WGS) entry which is preliminary data.</text>
</comment>
<dbReference type="PANTHER" id="PTHR44144:SF1">
    <property type="entry name" value="DNAJ HOMOLOG SUBFAMILY C MEMBER 9"/>
    <property type="match status" value="1"/>
</dbReference>
<evidence type="ECO:0000313" key="12">
    <source>
        <dbReference type="EMBL" id="RLN74465.1"/>
    </source>
</evidence>
<proteinExistence type="predicted"/>
<evidence type="ECO:0000313" key="4">
    <source>
        <dbReference type="EMBL" id="RHY37341.1"/>
    </source>
</evidence>
<dbReference type="EMBL" id="QUTI01065858">
    <property type="protein sequence ID" value="RLN74465.1"/>
    <property type="molecule type" value="Genomic_DNA"/>
</dbReference>
<dbReference type="EMBL" id="QUTD01008150">
    <property type="protein sequence ID" value="RHY47376.1"/>
    <property type="molecule type" value="Genomic_DNA"/>
</dbReference>
<dbReference type="Proteomes" id="UP000265427">
    <property type="component" value="Unassembled WGS sequence"/>
</dbReference>
<dbReference type="EMBL" id="QUTA01000629">
    <property type="protein sequence ID" value="RHY37341.1"/>
    <property type="molecule type" value="Genomic_DNA"/>
</dbReference>
<dbReference type="GO" id="GO:0031072">
    <property type="term" value="F:heat shock protein binding"/>
    <property type="evidence" value="ECO:0007669"/>
    <property type="project" value="TreeGrafter"/>
</dbReference>
<reference evidence="12 18" key="1">
    <citation type="journal article" date="2018" name="J. Invertebr. Pathol.">
        <title>New genotyping method for the causative agent of crayfish plague (Aphanomyces astaci) based on whole genome data.</title>
        <authorList>
            <person name="Minardi D."/>
            <person name="Studholme D.J."/>
            <person name="van der Giezen M."/>
            <person name="Pretto T."/>
            <person name="Oidtmann B."/>
        </authorList>
    </citation>
    <scope>NUCLEOTIDE SEQUENCE [LARGE SCALE GENOMIC DNA]</scope>
    <source>
        <strain evidence="12 18">KB13</strain>
    </source>
</reference>
<evidence type="ECO:0000259" key="2">
    <source>
        <dbReference type="Pfam" id="PF23302"/>
    </source>
</evidence>
<dbReference type="EMBL" id="QUSZ01005115">
    <property type="protein sequence ID" value="RHY11148.1"/>
    <property type="molecule type" value="Genomic_DNA"/>
</dbReference>
<evidence type="ECO:0000313" key="9">
    <source>
        <dbReference type="EMBL" id="RHZ05534.1"/>
    </source>
</evidence>
<dbReference type="EMBL" id="QUTC01005119">
    <property type="protein sequence ID" value="RHY60136.1"/>
    <property type="molecule type" value="Genomic_DNA"/>
</dbReference>
<dbReference type="Proteomes" id="UP000283543">
    <property type="component" value="Unassembled WGS sequence"/>
</dbReference>
<evidence type="ECO:0000313" key="15">
    <source>
        <dbReference type="Proteomes" id="UP000266196"/>
    </source>
</evidence>
<organism evidence="3 13">
    <name type="scientific">Aphanomyces astaci</name>
    <name type="common">Crayfish plague agent</name>
    <dbReference type="NCBI Taxonomy" id="112090"/>
    <lineage>
        <taxon>Eukaryota</taxon>
        <taxon>Sar</taxon>
        <taxon>Stramenopiles</taxon>
        <taxon>Oomycota</taxon>
        <taxon>Saprolegniomycetes</taxon>
        <taxon>Saprolegniales</taxon>
        <taxon>Verrucalvaceae</taxon>
        <taxon>Aphanomyces</taxon>
    </lineage>
</organism>
<evidence type="ECO:0000256" key="1">
    <source>
        <dbReference type="SAM" id="MobiDB-lite"/>
    </source>
</evidence>
<sequence length="152" mass="17003">MYAYSDAVRRVAYEKYKGKWQNILDVVILARDEDVDRFADIIQAAIDDGSVRSVPLFPAFKKKPTVVVKKRSQKKMDAEAKAADDLMAQIRGRNGPSAAMAKRSANLDSLVAKLEGKYDNKPTKKQKASKSSEPSEADFLAAQRRLQAKLRK</sequence>
<dbReference type="PANTHER" id="PTHR44144">
    <property type="entry name" value="DNAJ HOMOLOG SUBFAMILY C MEMBER 9"/>
    <property type="match status" value="1"/>
</dbReference>
<dbReference type="Proteomes" id="UP000266239">
    <property type="component" value="Unassembled WGS sequence"/>
</dbReference>
<evidence type="ECO:0000313" key="20">
    <source>
        <dbReference type="Proteomes" id="UP000285430"/>
    </source>
</evidence>
<evidence type="ECO:0000313" key="18">
    <source>
        <dbReference type="Proteomes" id="UP000275652"/>
    </source>
</evidence>
<dbReference type="VEuPathDB" id="FungiDB:H257_02087"/>
<protein>
    <recommendedName>
        <fullName evidence="2">DNAJC9 HTH domain-containing protein</fullName>
    </recommendedName>
</protein>